<protein>
    <submittedName>
        <fullName evidence="1">Uncharacterized protein</fullName>
    </submittedName>
</protein>
<dbReference type="EMBL" id="WHNZ01000030">
    <property type="protein sequence ID" value="NOV01325.1"/>
    <property type="molecule type" value="Genomic_DNA"/>
</dbReference>
<dbReference type="Pfam" id="PF26325">
    <property type="entry name" value="YhjD"/>
    <property type="match status" value="1"/>
</dbReference>
<dbReference type="InterPro" id="IPR058600">
    <property type="entry name" value="YhjD-like"/>
</dbReference>
<name>A0ABX1ZQL8_9BACL</name>
<dbReference type="RefSeq" id="WP_171684148.1">
    <property type="nucleotide sequence ID" value="NZ_WHNZ01000030.1"/>
</dbReference>
<organism evidence="1 2">
    <name type="scientific">Paenibacillus planticolens</name>
    <dbReference type="NCBI Taxonomy" id="2654976"/>
    <lineage>
        <taxon>Bacteria</taxon>
        <taxon>Bacillati</taxon>
        <taxon>Bacillota</taxon>
        <taxon>Bacilli</taxon>
        <taxon>Bacillales</taxon>
        <taxon>Paenibacillaceae</taxon>
        <taxon>Paenibacillus</taxon>
    </lineage>
</organism>
<dbReference type="Proteomes" id="UP000618579">
    <property type="component" value="Unassembled WGS sequence"/>
</dbReference>
<sequence>MSRTTASENDDITQYIILPMILDMIDKWMSWSEFTPLKHLHPEQFQELLDMITIDHVEVKQRLKTADIKVVKAWKPGATLDYKIFVRRYEENLSYWKGHIKSEISIALGKYVARLDKSKFKKLPDAGIEEKNNVFVDRKLFVNF</sequence>
<reference evidence="1 2" key="1">
    <citation type="submission" date="2019-10" db="EMBL/GenBank/DDBJ databases">
        <title>Description of Paenibacillus pedi sp. nov.</title>
        <authorList>
            <person name="Carlier A."/>
            <person name="Qi S."/>
        </authorList>
    </citation>
    <scope>NUCLEOTIDE SEQUENCE [LARGE SCALE GENOMIC DNA]</scope>
    <source>
        <strain evidence="1 2">LMG 31457</strain>
    </source>
</reference>
<proteinExistence type="predicted"/>
<comment type="caution">
    <text evidence="1">The sequence shown here is derived from an EMBL/GenBank/DDBJ whole genome shotgun (WGS) entry which is preliminary data.</text>
</comment>
<evidence type="ECO:0000313" key="2">
    <source>
        <dbReference type="Proteomes" id="UP000618579"/>
    </source>
</evidence>
<accession>A0ABX1ZQL8</accession>
<evidence type="ECO:0000313" key="1">
    <source>
        <dbReference type="EMBL" id="NOV01325.1"/>
    </source>
</evidence>
<gene>
    <name evidence="1" type="ORF">GC097_15010</name>
</gene>
<keyword evidence="2" id="KW-1185">Reference proteome</keyword>